<dbReference type="HOGENOM" id="CLU_193463_0_0_2"/>
<accession>F4G1D2</accession>
<dbReference type="EMBL" id="CP002656">
    <property type="protein sequence ID" value="AEB96019.1"/>
    <property type="molecule type" value="Genomic_DNA"/>
</dbReference>
<evidence type="ECO:0000313" key="2">
    <source>
        <dbReference type="EMBL" id="AEB96019.1"/>
    </source>
</evidence>
<dbReference type="KEGG" id="mcn:Mcup_1917"/>
<keyword evidence="1" id="KW-1133">Transmembrane helix</keyword>
<dbReference type="eggNOG" id="arCOG08481">
    <property type="taxonomic scope" value="Archaea"/>
</dbReference>
<keyword evidence="3" id="KW-1185">Reference proteome</keyword>
<dbReference type="STRING" id="1006006.Mcup_1917"/>
<dbReference type="Proteomes" id="UP000007812">
    <property type="component" value="Chromosome"/>
</dbReference>
<organism evidence="2 3">
    <name type="scientific">Metallosphaera cuprina (strain Ar-4)</name>
    <dbReference type="NCBI Taxonomy" id="1006006"/>
    <lineage>
        <taxon>Archaea</taxon>
        <taxon>Thermoproteota</taxon>
        <taxon>Thermoprotei</taxon>
        <taxon>Sulfolobales</taxon>
        <taxon>Sulfolobaceae</taxon>
        <taxon>Metallosphaera</taxon>
    </lineage>
</organism>
<keyword evidence="1" id="KW-0472">Membrane</keyword>
<evidence type="ECO:0000256" key="1">
    <source>
        <dbReference type="SAM" id="Phobius"/>
    </source>
</evidence>
<protein>
    <submittedName>
        <fullName evidence="2">Uncharacterized protein</fullName>
    </submittedName>
</protein>
<feature type="transmembrane region" description="Helical" evidence="1">
    <location>
        <begin position="31"/>
        <end position="50"/>
    </location>
</feature>
<keyword evidence="1" id="KW-0812">Transmembrane</keyword>
<proteinExistence type="predicted"/>
<feature type="transmembrane region" description="Helical" evidence="1">
    <location>
        <begin position="7"/>
        <end position="25"/>
    </location>
</feature>
<sequence>MDVEDKLLIVRGIAGSILGFITAFIPDVIITLTSLILCYIVTLFVAAYKFKMGFKRVSYTKGAMTFIIAWFLILILTYNIIV</sequence>
<feature type="transmembrane region" description="Helical" evidence="1">
    <location>
        <begin position="62"/>
        <end position="81"/>
    </location>
</feature>
<gene>
    <name evidence="2" type="ordered locus">Mcup_1917</name>
</gene>
<dbReference type="AlphaFoldDB" id="F4G1D2"/>
<reference evidence="2 3" key="1">
    <citation type="journal article" date="2011" name="J. Bacteriol.">
        <title>Complete genome sequence of Metallosphaera cuprina, a metal sulfide-oxidizing archaeon from a hot spring.</title>
        <authorList>
            <person name="Liu L.J."/>
            <person name="You X.Y."/>
            <person name="Zheng H."/>
            <person name="Wang S."/>
            <person name="Jiang C.Y."/>
            <person name="Liu S.J."/>
        </authorList>
    </citation>
    <scope>NUCLEOTIDE SEQUENCE [LARGE SCALE GENOMIC DNA]</scope>
    <source>
        <strain evidence="2 3">Ar-4</strain>
    </source>
</reference>
<name>F4G1D2_METCR</name>
<evidence type="ECO:0000313" key="3">
    <source>
        <dbReference type="Proteomes" id="UP000007812"/>
    </source>
</evidence>